<gene>
    <name evidence="1" type="ORF">BB559_006143</name>
</gene>
<evidence type="ECO:0000313" key="2">
    <source>
        <dbReference type="Proteomes" id="UP000245699"/>
    </source>
</evidence>
<organism evidence="1 2">
    <name type="scientific">Furculomyces boomerangus</name>
    <dbReference type="NCBI Taxonomy" id="61424"/>
    <lineage>
        <taxon>Eukaryota</taxon>
        <taxon>Fungi</taxon>
        <taxon>Fungi incertae sedis</taxon>
        <taxon>Zoopagomycota</taxon>
        <taxon>Kickxellomycotina</taxon>
        <taxon>Harpellomycetes</taxon>
        <taxon>Harpellales</taxon>
        <taxon>Harpellaceae</taxon>
        <taxon>Furculomyces</taxon>
    </lineage>
</organism>
<evidence type="ECO:0000313" key="1">
    <source>
        <dbReference type="EMBL" id="PVU87249.1"/>
    </source>
</evidence>
<name>A0A2T9Y4H2_9FUNG</name>
<protein>
    <submittedName>
        <fullName evidence="1">Uncharacterized protein</fullName>
    </submittedName>
</protein>
<dbReference type="Proteomes" id="UP000245699">
    <property type="component" value="Unassembled WGS sequence"/>
</dbReference>
<dbReference type="OrthoDB" id="5596692at2759"/>
<keyword evidence="2" id="KW-1185">Reference proteome</keyword>
<sequence length="381" mass="43183">MPNSKGSKNNFIQRDIDPSMKIDKHGEAKVRLKELASEITRRGFESEKKFQLDANHKMNEKSIKISKYTPEKKSFTELLKKPVRGLGVKKTKSETAIPAPISDIQKIIGEPKKITKRYKKSKMCDIKSALMNSVHTIPDEGIDDDAISKLMVVINIAKDKATMTTRIRDINKPKDENNQKKVSFAYTIKRNIKIGDTKKIPQKTAPRNPIVFTEDQMLKVINGQSPFESTKYKLVYFEGIKRCRVTWGIFINKKAAPQLVKHMDTIKGITYDSIYNPIAAKEGEQSGLDQLKARLKWQLSDTNRNKSAQTMAILITKMTEINTDEFSDMFLYTHQPETAEIQMDATGTESTSGTSFHGTPWFQKTTSITTSNSRMDFAGNS</sequence>
<proteinExistence type="predicted"/>
<reference evidence="1 2" key="1">
    <citation type="journal article" date="2018" name="MBio">
        <title>Comparative Genomics Reveals the Core Gene Toolbox for the Fungus-Insect Symbiosis.</title>
        <authorList>
            <person name="Wang Y."/>
            <person name="Stata M."/>
            <person name="Wang W."/>
            <person name="Stajich J.E."/>
            <person name="White M.M."/>
            <person name="Moncalvo J.M."/>
        </authorList>
    </citation>
    <scope>NUCLEOTIDE SEQUENCE [LARGE SCALE GENOMIC DNA]</scope>
    <source>
        <strain evidence="1 2">AUS-77-4</strain>
    </source>
</reference>
<feature type="non-terminal residue" evidence="1">
    <location>
        <position position="381"/>
    </location>
</feature>
<comment type="caution">
    <text evidence="1">The sequence shown here is derived from an EMBL/GenBank/DDBJ whole genome shotgun (WGS) entry which is preliminary data.</text>
</comment>
<dbReference type="EMBL" id="MBFT01000778">
    <property type="protein sequence ID" value="PVU87249.1"/>
    <property type="molecule type" value="Genomic_DNA"/>
</dbReference>
<dbReference type="AlphaFoldDB" id="A0A2T9Y4H2"/>
<accession>A0A2T9Y4H2</accession>